<dbReference type="PROSITE" id="PS51409">
    <property type="entry name" value="ARGINASE_2"/>
    <property type="match status" value="1"/>
</dbReference>
<keyword evidence="7" id="KW-1185">Reference proteome</keyword>
<dbReference type="Pfam" id="PF00491">
    <property type="entry name" value="Arginase"/>
    <property type="match status" value="1"/>
</dbReference>
<dbReference type="Gene3D" id="3.40.800.10">
    <property type="entry name" value="Ureohydrolase domain"/>
    <property type="match status" value="1"/>
</dbReference>
<dbReference type="InterPro" id="IPR023696">
    <property type="entry name" value="Ureohydrolase_dom_sf"/>
</dbReference>
<dbReference type="PANTHER" id="PTHR11358">
    <property type="entry name" value="ARGINASE/AGMATINASE"/>
    <property type="match status" value="1"/>
</dbReference>
<organism evidence="6 7">
    <name type="scientific">Rhinocladiella mackenziei CBS 650.93</name>
    <dbReference type="NCBI Taxonomy" id="1442369"/>
    <lineage>
        <taxon>Eukaryota</taxon>
        <taxon>Fungi</taxon>
        <taxon>Dikarya</taxon>
        <taxon>Ascomycota</taxon>
        <taxon>Pezizomycotina</taxon>
        <taxon>Eurotiomycetes</taxon>
        <taxon>Chaetothyriomycetidae</taxon>
        <taxon>Chaetothyriales</taxon>
        <taxon>Herpotrichiellaceae</taxon>
        <taxon>Rhinocladiella</taxon>
    </lineage>
</organism>
<dbReference type="PRINTS" id="PR00116">
    <property type="entry name" value="ARGINASE"/>
</dbReference>
<name>A0A0D2ID49_9EURO</name>
<keyword evidence="5" id="KW-0732">Signal</keyword>
<keyword evidence="3 4" id="KW-0378">Hydrolase</keyword>
<dbReference type="AlphaFoldDB" id="A0A0D2ID49"/>
<dbReference type="STRING" id="1442369.A0A0D2ID49"/>
<evidence type="ECO:0000256" key="3">
    <source>
        <dbReference type="ARBA" id="ARBA00022801"/>
    </source>
</evidence>
<evidence type="ECO:0000256" key="2">
    <source>
        <dbReference type="ARBA" id="ARBA00022723"/>
    </source>
</evidence>
<evidence type="ECO:0000313" key="7">
    <source>
        <dbReference type="Proteomes" id="UP000053617"/>
    </source>
</evidence>
<dbReference type="GO" id="GO:0008783">
    <property type="term" value="F:agmatinase activity"/>
    <property type="evidence" value="ECO:0007669"/>
    <property type="project" value="TreeGrafter"/>
</dbReference>
<dbReference type="InterPro" id="IPR006035">
    <property type="entry name" value="Ureohydrolase"/>
</dbReference>
<dbReference type="CDD" id="cd11592">
    <property type="entry name" value="Agmatinase_PAH"/>
    <property type="match status" value="1"/>
</dbReference>
<reference evidence="6 7" key="1">
    <citation type="submission" date="2015-01" db="EMBL/GenBank/DDBJ databases">
        <title>The Genome Sequence of Rhinocladiella mackenzie CBS 650.93.</title>
        <authorList>
            <consortium name="The Broad Institute Genomics Platform"/>
            <person name="Cuomo C."/>
            <person name="de Hoog S."/>
            <person name="Gorbushina A."/>
            <person name="Stielow B."/>
            <person name="Teixiera M."/>
            <person name="Abouelleil A."/>
            <person name="Chapman S.B."/>
            <person name="Priest M."/>
            <person name="Young S.K."/>
            <person name="Wortman J."/>
            <person name="Nusbaum C."/>
            <person name="Birren B."/>
        </authorList>
    </citation>
    <scope>NUCLEOTIDE SEQUENCE [LARGE SCALE GENOMIC DNA]</scope>
    <source>
        <strain evidence="6 7">CBS 650.93</strain>
    </source>
</reference>
<accession>A0A0D2ID49</accession>
<dbReference type="SUPFAM" id="SSF52768">
    <property type="entry name" value="Arginase/deacetylase"/>
    <property type="match status" value="1"/>
</dbReference>
<keyword evidence="2" id="KW-0479">Metal-binding</keyword>
<dbReference type="OrthoDB" id="288726at2759"/>
<dbReference type="VEuPathDB" id="FungiDB:Z518_07322"/>
<dbReference type="InterPro" id="IPR020855">
    <property type="entry name" value="Ureohydrolase_Mn_BS"/>
</dbReference>
<evidence type="ECO:0000256" key="1">
    <source>
        <dbReference type="ARBA" id="ARBA00009227"/>
    </source>
</evidence>
<dbReference type="RefSeq" id="XP_013270905.1">
    <property type="nucleotide sequence ID" value="XM_013415451.1"/>
</dbReference>
<evidence type="ECO:0000256" key="4">
    <source>
        <dbReference type="RuleBase" id="RU003684"/>
    </source>
</evidence>
<sequence>MLSISALSHLLLLLLLLLPFASSTFYDNPELELPPESGSPLDELTAKWDFDWGFSGISTFAHLRHVKCLTTPYEPFDIGIIGAPFDTAVSYRPGARFGPRAIRAASARQTSFRGFNHRAGLNPYTSWPLILDCGDIPITPFDNALALHQMSSAYLELVSRRPLSYSNPPSHTHPKLVSLGGDHSIALPALRALEKIHGQPIAVLHFDAHLDTWHPGAYPSAWSSTPTQADFTHGTMFWIASEEGLIANGSSVHAGLRTRLLGTDFHDYEDDERQGFLRIEADDIDALGVSGIIDAILSRIGTEAPVYLSVDIDVIDPGLAPGTGTPEPGGWTTRELIQILRGVEGLNVVGADIVEVAPAYDGMGEATALAGAQVAFEILTSMVKRGLQERGEDVVRTKPGKKILPPINRKAGVKDEL</sequence>
<gene>
    <name evidence="6" type="ORF">Z518_07322</name>
</gene>
<dbReference type="GeneID" id="25295393"/>
<protein>
    <submittedName>
        <fullName evidence="6">Agmatinase</fullName>
    </submittedName>
</protein>
<dbReference type="GO" id="GO:0033389">
    <property type="term" value="P:putrescine biosynthetic process from arginine, via agmatine"/>
    <property type="evidence" value="ECO:0007669"/>
    <property type="project" value="TreeGrafter"/>
</dbReference>
<dbReference type="HOGENOM" id="CLU_039478_1_1_1"/>
<dbReference type="PROSITE" id="PS01053">
    <property type="entry name" value="ARGINASE_1"/>
    <property type="match status" value="1"/>
</dbReference>
<dbReference type="PANTHER" id="PTHR11358:SF26">
    <property type="entry name" value="GUANIDINO ACID HYDROLASE, MITOCHONDRIAL"/>
    <property type="match status" value="1"/>
</dbReference>
<dbReference type="FunFam" id="3.40.800.10:FF:000014">
    <property type="entry name" value="Arginase family protein"/>
    <property type="match status" value="1"/>
</dbReference>
<feature type="signal peptide" evidence="5">
    <location>
        <begin position="1"/>
        <end position="23"/>
    </location>
</feature>
<dbReference type="EMBL" id="KN847479">
    <property type="protein sequence ID" value="KIX03769.1"/>
    <property type="molecule type" value="Genomic_DNA"/>
</dbReference>
<feature type="chain" id="PRO_5002244406" evidence="5">
    <location>
        <begin position="24"/>
        <end position="417"/>
    </location>
</feature>
<dbReference type="GO" id="GO:0046872">
    <property type="term" value="F:metal ion binding"/>
    <property type="evidence" value="ECO:0007669"/>
    <property type="project" value="UniProtKB-KW"/>
</dbReference>
<evidence type="ECO:0000313" key="6">
    <source>
        <dbReference type="EMBL" id="KIX03769.1"/>
    </source>
</evidence>
<evidence type="ECO:0000256" key="5">
    <source>
        <dbReference type="SAM" id="SignalP"/>
    </source>
</evidence>
<comment type="similarity">
    <text evidence="1">Belongs to the arginase family. Agmatinase subfamily.</text>
</comment>
<dbReference type="Proteomes" id="UP000053617">
    <property type="component" value="Unassembled WGS sequence"/>
</dbReference>
<proteinExistence type="inferred from homology"/>